<sequence>MFNQVINRQGTYCTQWDYIQDRFGKADLLPFTISDTDFSVPPSIIEALEKRMKHPIFGYTRWNHDVLKTAVVSWYRQRFKQIVNQEWLAYSPSVIYSVKKLLTIVTEPGQGVIVQTPAYDAFYKVIRGNNRIVVANELIYDDGEYSIDFDLLAEQMKERNNKALLLCSPHNPTGRVWTSSELTQIVALSKKYDVFIISDEIHMDILRKGVEHQPIVKHTLENVAIVTSGSKTFNFPGLIFSYALIPDETIRERFLFELKNCDGLSSTSIFGLEATIAAYTNESRWVDELNDYLDDTITFVTEYLTEKHPELIVVPSESTYLMWIDCQKLGIPMKELQKAMIDVGKLAIMDGSIYGEKSVGFLRLNIGCSREKVKDGLERLTKSIECLK</sequence>
<dbReference type="InterPro" id="IPR015421">
    <property type="entry name" value="PyrdxlP-dep_Trfase_major"/>
</dbReference>
<feature type="domain" description="Aminotransferase class I/classII large" evidence="6">
    <location>
        <begin position="27"/>
        <end position="380"/>
    </location>
</feature>
<dbReference type="Gene3D" id="3.40.640.10">
    <property type="entry name" value="Type I PLP-dependent aspartate aminotransferase-like (Major domain)"/>
    <property type="match status" value="1"/>
</dbReference>
<keyword evidence="3" id="KW-0663">Pyridoxal phosphate</keyword>
<evidence type="ECO:0000256" key="2">
    <source>
        <dbReference type="ARBA" id="ARBA00012224"/>
    </source>
</evidence>
<comment type="caution">
    <text evidence="7">The sequence shown here is derived from an EMBL/GenBank/DDBJ whole genome shotgun (WGS) entry which is preliminary data.</text>
</comment>
<evidence type="ECO:0000256" key="5">
    <source>
        <dbReference type="ARBA" id="ARBA00037974"/>
    </source>
</evidence>
<name>A0A1E5L0I7_9ENTE</name>
<organism evidence="7 8">
    <name type="scientific">Enterococcus rivorum</name>
    <dbReference type="NCBI Taxonomy" id="762845"/>
    <lineage>
        <taxon>Bacteria</taxon>
        <taxon>Bacillati</taxon>
        <taxon>Bacillota</taxon>
        <taxon>Bacilli</taxon>
        <taxon>Lactobacillales</taxon>
        <taxon>Enterococcaceae</taxon>
        <taxon>Enterococcus</taxon>
    </lineage>
</organism>
<evidence type="ECO:0000313" key="7">
    <source>
        <dbReference type="EMBL" id="OEH83640.1"/>
    </source>
</evidence>
<dbReference type="RefSeq" id="WP_069697324.1">
    <property type="nucleotide sequence ID" value="NZ_JAGGMA010000008.1"/>
</dbReference>
<dbReference type="PANTHER" id="PTHR43525:SF1">
    <property type="entry name" value="PROTEIN MALY"/>
    <property type="match status" value="1"/>
</dbReference>
<dbReference type="EMBL" id="MIEK01000004">
    <property type="protein sequence ID" value="OEH83640.1"/>
    <property type="molecule type" value="Genomic_DNA"/>
</dbReference>
<keyword evidence="4 7" id="KW-0456">Lyase</keyword>
<protein>
    <recommendedName>
        <fullName evidence="2">cysteine-S-conjugate beta-lyase</fullName>
        <ecNumber evidence="2">4.4.1.13</ecNumber>
    </recommendedName>
</protein>
<dbReference type="EC" id="4.4.1.13" evidence="2"/>
<comment type="cofactor">
    <cofactor evidence="1">
        <name>pyridoxal 5'-phosphate</name>
        <dbReference type="ChEBI" id="CHEBI:597326"/>
    </cofactor>
</comment>
<dbReference type="InterPro" id="IPR015424">
    <property type="entry name" value="PyrdxlP-dep_Trfase"/>
</dbReference>
<dbReference type="InterPro" id="IPR051798">
    <property type="entry name" value="Class-II_PLP-Dep_Aminotrans"/>
</dbReference>
<dbReference type="AlphaFoldDB" id="A0A1E5L0I7"/>
<reference evidence="7 8" key="1">
    <citation type="submission" date="2016-09" db="EMBL/GenBank/DDBJ databases">
        <authorList>
            <person name="Capua I."/>
            <person name="De Benedictis P."/>
            <person name="Joannis T."/>
            <person name="Lombin L.H."/>
            <person name="Cattoli G."/>
        </authorList>
    </citation>
    <scope>NUCLEOTIDE SEQUENCE [LARGE SCALE GENOMIC DNA]</scope>
    <source>
        <strain evidence="7 8">LMG 25899</strain>
    </source>
</reference>
<dbReference type="NCBIfam" id="TIGR04350">
    <property type="entry name" value="C_S_lyase_PatB"/>
    <property type="match status" value="1"/>
</dbReference>
<dbReference type="OrthoDB" id="9802872at2"/>
<dbReference type="InterPro" id="IPR015422">
    <property type="entry name" value="PyrdxlP-dep_Trfase_small"/>
</dbReference>
<dbReference type="Pfam" id="PF00155">
    <property type="entry name" value="Aminotran_1_2"/>
    <property type="match status" value="1"/>
</dbReference>
<accession>A0A1E5L0I7</accession>
<evidence type="ECO:0000313" key="8">
    <source>
        <dbReference type="Proteomes" id="UP000095256"/>
    </source>
</evidence>
<proteinExistence type="inferred from homology"/>
<dbReference type="SUPFAM" id="SSF53383">
    <property type="entry name" value="PLP-dependent transferases"/>
    <property type="match status" value="1"/>
</dbReference>
<dbReference type="Proteomes" id="UP000095256">
    <property type="component" value="Unassembled WGS sequence"/>
</dbReference>
<dbReference type="Gene3D" id="3.90.1150.10">
    <property type="entry name" value="Aspartate Aminotransferase, domain 1"/>
    <property type="match status" value="1"/>
</dbReference>
<evidence type="ECO:0000256" key="3">
    <source>
        <dbReference type="ARBA" id="ARBA00022898"/>
    </source>
</evidence>
<dbReference type="InterPro" id="IPR027619">
    <property type="entry name" value="C-S_lyase_PatB-like"/>
</dbReference>
<keyword evidence="8" id="KW-1185">Reference proteome</keyword>
<dbReference type="STRING" id="762845.BCR26_08195"/>
<dbReference type="CDD" id="cd00609">
    <property type="entry name" value="AAT_like"/>
    <property type="match status" value="1"/>
</dbReference>
<dbReference type="GO" id="GO:0030170">
    <property type="term" value="F:pyridoxal phosphate binding"/>
    <property type="evidence" value="ECO:0007669"/>
    <property type="project" value="InterPro"/>
</dbReference>
<dbReference type="PANTHER" id="PTHR43525">
    <property type="entry name" value="PROTEIN MALY"/>
    <property type="match status" value="1"/>
</dbReference>
<gene>
    <name evidence="7" type="ORF">BCR26_08195</name>
</gene>
<evidence type="ECO:0000256" key="4">
    <source>
        <dbReference type="ARBA" id="ARBA00023239"/>
    </source>
</evidence>
<evidence type="ECO:0000259" key="6">
    <source>
        <dbReference type="Pfam" id="PF00155"/>
    </source>
</evidence>
<evidence type="ECO:0000256" key="1">
    <source>
        <dbReference type="ARBA" id="ARBA00001933"/>
    </source>
</evidence>
<comment type="similarity">
    <text evidence="5">Belongs to the class-II pyridoxal-phosphate-dependent aminotransferase family. MalY/PatB cystathionine beta-lyase subfamily.</text>
</comment>
<dbReference type="GO" id="GO:0047804">
    <property type="term" value="F:cysteine-S-conjugate beta-lyase activity"/>
    <property type="evidence" value="ECO:0007669"/>
    <property type="project" value="UniProtKB-EC"/>
</dbReference>
<dbReference type="InterPro" id="IPR004839">
    <property type="entry name" value="Aminotransferase_I/II_large"/>
</dbReference>